<organism evidence="2 3">
    <name type="scientific">Mycobacterium tuberculosis</name>
    <dbReference type="NCBI Taxonomy" id="1773"/>
    <lineage>
        <taxon>Bacteria</taxon>
        <taxon>Bacillati</taxon>
        <taxon>Actinomycetota</taxon>
        <taxon>Actinomycetes</taxon>
        <taxon>Mycobacteriales</taxon>
        <taxon>Mycobacteriaceae</taxon>
        <taxon>Mycobacterium</taxon>
        <taxon>Mycobacterium tuberculosis complex</taxon>
    </lineage>
</organism>
<sequence>MPVAAAISAAAPPPKGDGASAPAHAPGTEQLAATASTSATFDSRWKTTNSPVAMSIAVTRNTRSGQSCDGKRWAIT</sequence>
<protein>
    <submittedName>
        <fullName evidence="2">Uncharacterized protein</fullName>
    </submittedName>
</protein>
<feature type="compositionally biased region" description="Low complexity" evidence="1">
    <location>
        <begin position="1"/>
        <end position="10"/>
    </location>
</feature>
<feature type="region of interest" description="Disordered" evidence="1">
    <location>
        <begin position="1"/>
        <end position="44"/>
    </location>
</feature>
<accession>A0A655JKX9</accession>
<dbReference type="AlphaFoldDB" id="A0A655JKX9"/>
<evidence type="ECO:0000313" key="3">
    <source>
        <dbReference type="Proteomes" id="UP000048600"/>
    </source>
</evidence>
<reference evidence="2 3" key="1">
    <citation type="submission" date="2015-03" db="EMBL/GenBank/DDBJ databases">
        <authorList>
            <consortium name="Pathogen Informatics"/>
        </authorList>
    </citation>
    <scope>NUCLEOTIDE SEQUENCE [LARGE SCALE GENOMIC DNA]</scope>
    <source>
        <strain evidence="2 3">P00601463</strain>
    </source>
</reference>
<proteinExistence type="predicted"/>
<name>A0A655JKX9_MYCTX</name>
<dbReference type="EMBL" id="CHKL01000645">
    <property type="protein sequence ID" value="COX11408.1"/>
    <property type="molecule type" value="Genomic_DNA"/>
</dbReference>
<dbReference type="Proteomes" id="UP000048600">
    <property type="component" value="Unassembled WGS sequence"/>
</dbReference>
<gene>
    <name evidence="2" type="ORF">ERS007741_03830</name>
</gene>
<evidence type="ECO:0000313" key="2">
    <source>
        <dbReference type="EMBL" id="COX11408.1"/>
    </source>
</evidence>
<evidence type="ECO:0000256" key="1">
    <source>
        <dbReference type="SAM" id="MobiDB-lite"/>
    </source>
</evidence>